<sequence length="334" mass="38634">MDTVPIAFCEHVCDVLRKNGLSEMKKLSGKFGKCARFVCRHRACYISTVRNDAEEGVLFYKGRELNTPEEIEAFNKKLVRDVHIDLHDGMDKNVSRALVKRFPYAIFHFLLHTESTNEAWIDFVCSLKWLGQIKIGEDLDSHAASLFKQLVGRRKLSELEMEEDACKGGTLEALKVLLCQDQFEELTISTECDPWGTNIMSEILQLWAEDSKKLRGKSVVLQESCKSGVKQIKKFLLRRVKSQDINGDRAVRRLQDVLKICKKKERKFIDKEYPRCRCTFSRSSRCVYKYEEGEGDERRRIYFGFDAIGLVTHSEPIDLGLMMKKSFIVHVLFL</sequence>
<organism evidence="1 2">
    <name type="scientific">Steinernema glaseri</name>
    <dbReference type="NCBI Taxonomy" id="37863"/>
    <lineage>
        <taxon>Eukaryota</taxon>
        <taxon>Metazoa</taxon>
        <taxon>Ecdysozoa</taxon>
        <taxon>Nematoda</taxon>
        <taxon>Chromadorea</taxon>
        <taxon>Rhabditida</taxon>
        <taxon>Tylenchina</taxon>
        <taxon>Panagrolaimomorpha</taxon>
        <taxon>Strongyloidoidea</taxon>
        <taxon>Steinernematidae</taxon>
        <taxon>Steinernema</taxon>
    </lineage>
</organism>
<dbReference type="Proteomes" id="UP000095287">
    <property type="component" value="Unplaced"/>
</dbReference>
<dbReference type="AlphaFoldDB" id="A0A1I7ZZ24"/>
<dbReference type="WBParaSite" id="L893_g31058.t1">
    <property type="protein sequence ID" value="L893_g31058.t1"/>
    <property type="gene ID" value="L893_g31058"/>
</dbReference>
<accession>A0A1I7ZZ24</accession>
<proteinExistence type="predicted"/>
<protein>
    <submittedName>
        <fullName evidence="2">F-box domain-containing protein</fullName>
    </submittedName>
</protein>
<evidence type="ECO:0000313" key="1">
    <source>
        <dbReference type="Proteomes" id="UP000095287"/>
    </source>
</evidence>
<evidence type="ECO:0000313" key="2">
    <source>
        <dbReference type="WBParaSite" id="L893_g31058.t1"/>
    </source>
</evidence>
<reference evidence="2" key="1">
    <citation type="submission" date="2016-11" db="UniProtKB">
        <authorList>
            <consortium name="WormBaseParasite"/>
        </authorList>
    </citation>
    <scope>IDENTIFICATION</scope>
</reference>
<keyword evidence="1" id="KW-1185">Reference proteome</keyword>
<name>A0A1I7ZZ24_9BILA</name>